<gene>
    <name evidence="1" type="ORF">EJE83_25260</name>
</gene>
<reference evidence="1 2" key="1">
    <citation type="submission" date="2018-12" db="EMBL/GenBank/DDBJ databases">
        <title>Whole genome sequence of a Pandoraea apista isolate from a patient with cystic fibrosis.</title>
        <authorList>
            <person name="Kenna D.T."/>
            <person name="Turton J.F."/>
        </authorList>
    </citation>
    <scope>NUCLEOTIDE SEQUENCE [LARGE SCALE GENOMIC DNA]</scope>
    <source>
        <strain evidence="1 2">Pa13324</strain>
    </source>
</reference>
<organism evidence="1 2">
    <name type="scientific">Pandoraea apista</name>
    <dbReference type="NCBI Taxonomy" id="93218"/>
    <lineage>
        <taxon>Bacteria</taxon>
        <taxon>Pseudomonadati</taxon>
        <taxon>Pseudomonadota</taxon>
        <taxon>Betaproteobacteria</taxon>
        <taxon>Burkholderiales</taxon>
        <taxon>Burkholderiaceae</taxon>
        <taxon>Pandoraea</taxon>
    </lineage>
</organism>
<dbReference type="EMBL" id="RWHX01000091">
    <property type="protein sequence ID" value="RSK73850.1"/>
    <property type="molecule type" value="Genomic_DNA"/>
</dbReference>
<keyword evidence="2" id="KW-1185">Reference proteome</keyword>
<accession>A0ABX9ZHZ4</accession>
<comment type="caution">
    <text evidence="1">The sequence shown here is derived from an EMBL/GenBank/DDBJ whole genome shotgun (WGS) entry which is preliminary data.</text>
</comment>
<proteinExistence type="predicted"/>
<dbReference type="Proteomes" id="UP000270216">
    <property type="component" value="Unassembled WGS sequence"/>
</dbReference>
<sequence length="265" mass="29759">MEDRIFCPECSTPLSRSPKKKVKFSNGRACCFSHRSAYRDIECSLRTPLADGKYYASEEDAKRAIENDELAIISSFMTDRPEIIGGPSEPYDQSAVEDLDGPMSSVPIARHRGENFKLPSRITTVAGLCRNFDKNLHKYFVFPNASAPQKLVSVLTDIETVTEPCETPHLYYGKIVQSTNAGRIPTPTNIRMTKLRYPRGKWIDFNIKIQAAKQEEKGINDNSAGRIVLFWGKITESGIGLAVKGLGWGEFSLLPEKYNKLLFNE</sequence>
<evidence type="ECO:0000313" key="1">
    <source>
        <dbReference type="EMBL" id="RSK73850.1"/>
    </source>
</evidence>
<protein>
    <submittedName>
        <fullName evidence="1">Uncharacterized protein</fullName>
    </submittedName>
</protein>
<evidence type="ECO:0000313" key="2">
    <source>
        <dbReference type="Proteomes" id="UP000270216"/>
    </source>
</evidence>
<name>A0ABX9ZHZ4_9BURK</name>